<dbReference type="FunFam" id="4.10.75.10:FF:000001">
    <property type="entry name" value="Anosmin 1"/>
    <property type="match status" value="1"/>
</dbReference>
<dbReference type="Proteomes" id="UP000016665">
    <property type="component" value="Chromosome 20"/>
</dbReference>
<evidence type="ECO:0000256" key="3">
    <source>
        <dbReference type="SAM" id="MobiDB-lite"/>
    </source>
</evidence>
<organism evidence="5 6">
    <name type="scientific">Ficedula albicollis</name>
    <name type="common">Collared flycatcher</name>
    <name type="synonym">Muscicapa albicollis</name>
    <dbReference type="NCBI Taxonomy" id="59894"/>
    <lineage>
        <taxon>Eukaryota</taxon>
        <taxon>Metazoa</taxon>
        <taxon>Chordata</taxon>
        <taxon>Craniata</taxon>
        <taxon>Vertebrata</taxon>
        <taxon>Euteleostomi</taxon>
        <taxon>Archelosauria</taxon>
        <taxon>Archosauria</taxon>
        <taxon>Dinosauria</taxon>
        <taxon>Saurischia</taxon>
        <taxon>Theropoda</taxon>
        <taxon>Coelurosauria</taxon>
        <taxon>Aves</taxon>
        <taxon>Neognathae</taxon>
        <taxon>Neoaves</taxon>
        <taxon>Telluraves</taxon>
        <taxon>Australaves</taxon>
        <taxon>Passeriformes</taxon>
        <taxon>Muscicapidae</taxon>
        <taxon>Ficedula</taxon>
    </lineage>
</organism>
<reference evidence="5" key="2">
    <citation type="submission" date="2025-08" db="UniProtKB">
        <authorList>
            <consortium name="Ensembl"/>
        </authorList>
    </citation>
    <scope>IDENTIFICATION</scope>
</reference>
<dbReference type="InterPro" id="IPR036645">
    <property type="entry name" value="Elafin-like_sf"/>
</dbReference>
<dbReference type="GeneTree" id="ENSGT01100000263895"/>
<dbReference type="SUPFAM" id="SSF57256">
    <property type="entry name" value="Elafin-like"/>
    <property type="match status" value="2"/>
</dbReference>
<evidence type="ECO:0000259" key="4">
    <source>
        <dbReference type="PROSITE" id="PS51390"/>
    </source>
</evidence>
<dbReference type="PROSITE" id="PS51390">
    <property type="entry name" value="WAP"/>
    <property type="match status" value="2"/>
</dbReference>
<evidence type="ECO:0000256" key="2">
    <source>
        <dbReference type="ARBA" id="ARBA00023157"/>
    </source>
</evidence>
<dbReference type="AlphaFoldDB" id="A0A803WDS5"/>
<evidence type="ECO:0000313" key="5">
    <source>
        <dbReference type="Ensembl" id="ENSFALP00000033131.1"/>
    </source>
</evidence>
<dbReference type="CDD" id="cd00199">
    <property type="entry name" value="WAP"/>
    <property type="match status" value="1"/>
</dbReference>
<accession>A0A803WDS5</accession>
<name>A0A803WDS5_FICAL</name>
<feature type="domain" description="WAP" evidence="4">
    <location>
        <begin position="116"/>
        <end position="160"/>
    </location>
</feature>
<keyword evidence="1" id="KW-0732">Signal</keyword>
<dbReference type="Pfam" id="PF00095">
    <property type="entry name" value="WAP"/>
    <property type="match status" value="2"/>
</dbReference>
<keyword evidence="2" id="KW-1015">Disulfide bond</keyword>
<dbReference type="Ensembl" id="ENSFALT00000024918.1">
    <property type="protein sequence ID" value="ENSFALP00000033131.1"/>
    <property type="gene ID" value="ENSFALG00000023093.1"/>
</dbReference>
<dbReference type="Gene3D" id="4.10.75.10">
    <property type="entry name" value="Elafin-like"/>
    <property type="match status" value="2"/>
</dbReference>
<dbReference type="PRINTS" id="PR00003">
    <property type="entry name" value="4DISULPHCORE"/>
</dbReference>
<dbReference type="GO" id="GO:0019731">
    <property type="term" value="P:antibacterial humoral response"/>
    <property type="evidence" value="ECO:0007669"/>
    <property type="project" value="TreeGrafter"/>
</dbReference>
<dbReference type="GO" id="GO:0004867">
    <property type="term" value="F:serine-type endopeptidase inhibitor activity"/>
    <property type="evidence" value="ECO:0007669"/>
    <property type="project" value="TreeGrafter"/>
</dbReference>
<evidence type="ECO:0000313" key="6">
    <source>
        <dbReference type="Proteomes" id="UP000016665"/>
    </source>
</evidence>
<dbReference type="GO" id="GO:0005615">
    <property type="term" value="C:extracellular space"/>
    <property type="evidence" value="ECO:0007669"/>
    <property type="project" value="TreeGrafter"/>
</dbReference>
<dbReference type="SMART" id="SM00217">
    <property type="entry name" value="WAP"/>
    <property type="match status" value="2"/>
</dbReference>
<sequence>MEHLLLQRAQATAPVLAVPSGQAVGQDVTTTPHATRGRNAAPAAAALAACLNLGQPHSSLSAESHRAAEKPGVCPVVLRGSLGPCLELCDADSDCPGDDKCCTTGCGHTCKPPKGPGLCPPAAEGDGAAKCLLLCQQDKDCPLGQKCCLQGCSWVCVHPLWGTSLPTCCLLGPAWRGQRGAQGGRTTGPPRPSEKEH</sequence>
<dbReference type="InterPro" id="IPR050514">
    <property type="entry name" value="WAP_four-disulfide_core"/>
</dbReference>
<dbReference type="InterPro" id="IPR008197">
    <property type="entry name" value="WAP_dom"/>
</dbReference>
<feature type="domain" description="WAP" evidence="4">
    <location>
        <begin position="67"/>
        <end position="114"/>
    </location>
</feature>
<feature type="region of interest" description="Disordered" evidence="3">
    <location>
        <begin position="178"/>
        <end position="197"/>
    </location>
</feature>
<dbReference type="PANTHER" id="PTHR19441:SF30">
    <property type="entry name" value="ELAFIN"/>
    <property type="match status" value="1"/>
</dbReference>
<dbReference type="PANTHER" id="PTHR19441">
    <property type="entry name" value="WHEY ACDIC PROTEIN WAP"/>
    <property type="match status" value="1"/>
</dbReference>
<reference evidence="5" key="3">
    <citation type="submission" date="2025-09" db="UniProtKB">
        <authorList>
            <consortium name="Ensembl"/>
        </authorList>
    </citation>
    <scope>IDENTIFICATION</scope>
</reference>
<reference evidence="5 6" key="1">
    <citation type="journal article" date="2012" name="Nature">
        <title>The genomic landscape of species divergence in Ficedula flycatchers.</title>
        <authorList>
            <person name="Ellegren H."/>
            <person name="Smeds L."/>
            <person name="Burri R."/>
            <person name="Olason P.I."/>
            <person name="Backstrom N."/>
            <person name="Kawakami T."/>
            <person name="Kunstner A."/>
            <person name="Makinen H."/>
            <person name="Nadachowska-Brzyska K."/>
            <person name="Qvarnstrom A."/>
            <person name="Uebbing S."/>
            <person name="Wolf J.B."/>
        </authorList>
    </citation>
    <scope>NUCLEOTIDE SEQUENCE [LARGE SCALE GENOMIC DNA]</scope>
</reference>
<keyword evidence="6" id="KW-1185">Reference proteome</keyword>
<evidence type="ECO:0000256" key="1">
    <source>
        <dbReference type="ARBA" id="ARBA00022729"/>
    </source>
</evidence>
<dbReference type="GO" id="GO:0045087">
    <property type="term" value="P:innate immune response"/>
    <property type="evidence" value="ECO:0007669"/>
    <property type="project" value="TreeGrafter"/>
</dbReference>
<proteinExistence type="predicted"/>
<protein>
    <recommendedName>
        <fullName evidence="4">WAP domain-containing protein</fullName>
    </recommendedName>
</protein>